<name>A0ABR7W8Y8_9ACTN</name>
<organism evidence="3 4">
    <name type="scientific">Gordonia hankookensis</name>
    <dbReference type="NCBI Taxonomy" id="589403"/>
    <lineage>
        <taxon>Bacteria</taxon>
        <taxon>Bacillati</taxon>
        <taxon>Actinomycetota</taxon>
        <taxon>Actinomycetes</taxon>
        <taxon>Mycobacteriales</taxon>
        <taxon>Gordoniaceae</taxon>
        <taxon>Gordonia</taxon>
    </lineage>
</organism>
<dbReference type="EMBL" id="JACWMS010000001">
    <property type="protein sequence ID" value="MBD1318991.1"/>
    <property type="molecule type" value="Genomic_DNA"/>
</dbReference>
<dbReference type="RefSeq" id="WP_190265937.1">
    <property type="nucleotide sequence ID" value="NZ_BAABAD010000003.1"/>
</dbReference>
<proteinExistence type="predicted"/>
<reference evidence="3 4" key="1">
    <citation type="submission" date="2020-09" db="EMBL/GenBank/DDBJ databases">
        <title>Novel species in genus Gordonia.</title>
        <authorList>
            <person name="Zhang G."/>
        </authorList>
    </citation>
    <scope>NUCLEOTIDE SEQUENCE [LARGE SCALE GENOMIC DNA]</scope>
    <source>
        <strain evidence="3 4">ON-33</strain>
    </source>
</reference>
<evidence type="ECO:0000313" key="3">
    <source>
        <dbReference type="EMBL" id="MBD1318991.1"/>
    </source>
</evidence>
<evidence type="ECO:0000256" key="1">
    <source>
        <dbReference type="SAM" id="MobiDB-lite"/>
    </source>
</evidence>
<comment type="caution">
    <text evidence="3">The sequence shown here is derived from an EMBL/GenBank/DDBJ whole genome shotgun (WGS) entry which is preliminary data.</text>
</comment>
<feature type="region of interest" description="Disordered" evidence="1">
    <location>
        <begin position="131"/>
        <end position="163"/>
    </location>
</feature>
<feature type="transmembrane region" description="Helical" evidence="2">
    <location>
        <begin position="37"/>
        <end position="61"/>
    </location>
</feature>
<keyword evidence="2" id="KW-0472">Membrane</keyword>
<protein>
    <recommendedName>
        <fullName evidence="5">Transmembrane protein</fullName>
    </recommendedName>
</protein>
<sequence>MTKTTPSAQSGTDAEEDLPLGTTRQFSRMHKWLKRGIVTCLVVLVIEGSMTVPALAIYYGWPTLSLTQICDEFMKVRWADDNAECDSPYPIKGPPFGGAPEGAGRDTAKDDWGVQPKSGLDRIGFRELVRHKEEREARQKAQAQAAAQERAPAPEVPAGGPQN</sequence>
<evidence type="ECO:0000313" key="4">
    <source>
        <dbReference type="Proteomes" id="UP000602395"/>
    </source>
</evidence>
<keyword evidence="4" id="KW-1185">Reference proteome</keyword>
<gene>
    <name evidence="3" type="ORF">IDF66_05305</name>
</gene>
<accession>A0ABR7W8Y8</accession>
<keyword evidence="2" id="KW-0812">Transmembrane</keyword>
<dbReference type="Proteomes" id="UP000602395">
    <property type="component" value="Unassembled WGS sequence"/>
</dbReference>
<feature type="region of interest" description="Disordered" evidence="1">
    <location>
        <begin position="89"/>
        <end position="118"/>
    </location>
</feature>
<evidence type="ECO:0008006" key="5">
    <source>
        <dbReference type="Google" id="ProtNLM"/>
    </source>
</evidence>
<evidence type="ECO:0000256" key="2">
    <source>
        <dbReference type="SAM" id="Phobius"/>
    </source>
</evidence>
<keyword evidence="2" id="KW-1133">Transmembrane helix</keyword>
<feature type="compositionally biased region" description="Basic and acidic residues" evidence="1">
    <location>
        <begin position="103"/>
        <end position="112"/>
    </location>
</feature>
<feature type="compositionally biased region" description="Low complexity" evidence="1">
    <location>
        <begin position="140"/>
        <end position="163"/>
    </location>
</feature>